<reference evidence="4" key="1">
    <citation type="submission" date="2022-07" db="EMBL/GenBank/DDBJ databases">
        <title>Ectorhizobium quercum gen.nov., sp. nov.</title>
        <authorList>
            <person name="Ma T."/>
            <person name="Li Y."/>
        </authorList>
    </citation>
    <scope>NUCLEOTIDE SEQUENCE</scope>
    <source>
        <strain evidence="4">BDR2-2</strain>
    </source>
</reference>
<organism evidence="4 5">
    <name type="scientific">Ectorhizobium quercum</name>
    <dbReference type="NCBI Taxonomy" id="2965071"/>
    <lineage>
        <taxon>Bacteria</taxon>
        <taxon>Pseudomonadati</taxon>
        <taxon>Pseudomonadota</taxon>
        <taxon>Alphaproteobacteria</taxon>
        <taxon>Hyphomicrobiales</taxon>
        <taxon>Rhizobiaceae</taxon>
        <taxon>Ectorhizobium</taxon>
    </lineage>
</organism>
<dbReference type="Gene3D" id="3.40.50.970">
    <property type="match status" value="2"/>
</dbReference>
<dbReference type="PROSITE" id="PS51379">
    <property type="entry name" value="4FE4S_FER_2"/>
    <property type="match status" value="1"/>
</dbReference>
<dbReference type="InterPro" id="IPR045025">
    <property type="entry name" value="HACL1-like"/>
</dbReference>
<dbReference type="GO" id="GO:0046872">
    <property type="term" value="F:metal ion binding"/>
    <property type="evidence" value="ECO:0007669"/>
    <property type="project" value="UniProtKB-KW"/>
</dbReference>
<dbReference type="InterPro" id="IPR017896">
    <property type="entry name" value="4Fe4S_Fe-S-bd"/>
</dbReference>
<dbReference type="AlphaFoldDB" id="A0AAE3MZB7"/>
<accession>A0AAE3MZB7</accession>
<dbReference type="InterPro" id="IPR011766">
    <property type="entry name" value="TPP_enzyme_TPP-bd"/>
</dbReference>
<dbReference type="Proteomes" id="UP001208771">
    <property type="component" value="Unassembled WGS sequence"/>
</dbReference>
<evidence type="ECO:0000313" key="4">
    <source>
        <dbReference type="EMBL" id="MCX8997137.1"/>
    </source>
</evidence>
<keyword evidence="1" id="KW-0479">Metal-binding</keyword>
<comment type="caution">
    <text evidence="4">The sequence shown here is derived from an EMBL/GenBank/DDBJ whole genome shotgun (WGS) entry which is preliminary data.</text>
</comment>
<dbReference type="InterPro" id="IPR029061">
    <property type="entry name" value="THDP-binding"/>
</dbReference>
<dbReference type="RefSeq" id="WP_306410903.1">
    <property type="nucleotide sequence ID" value="NZ_JANFPI010000002.1"/>
</dbReference>
<evidence type="ECO:0000256" key="2">
    <source>
        <dbReference type="ARBA" id="ARBA00023002"/>
    </source>
</evidence>
<dbReference type="FunFam" id="3.40.50.970:FF:000114">
    <property type="entry name" value="Indolepyruvate ferredoxin oxidoreductase alpha subunit"/>
    <property type="match status" value="1"/>
</dbReference>
<gene>
    <name evidence="4" type="ORF">NOF55_08465</name>
</gene>
<dbReference type="EMBL" id="JANFPI010000002">
    <property type="protein sequence ID" value="MCX8997137.1"/>
    <property type="molecule type" value="Genomic_DNA"/>
</dbReference>
<dbReference type="GO" id="GO:0016491">
    <property type="term" value="F:oxidoreductase activity"/>
    <property type="evidence" value="ECO:0007669"/>
    <property type="project" value="UniProtKB-KW"/>
</dbReference>
<dbReference type="CDD" id="cd07034">
    <property type="entry name" value="TPP_PYR_PFOR_IOR-alpha_like"/>
    <property type="match status" value="1"/>
</dbReference>
<evidence type="ECO:0000259" key="3">
    <source>
        <dbReference type="PROSITE" id="PS51379"/>
    </source>
</evidence>
<dbReference type="GO" id="GO:0044281">
    <property type="term" value="P:small molecule metabolic process"/>
    <property type="evidence" value="ECO:0007669"/>
    <property type="project" value="UniProtKB-ARBA"/>
</dbReference>
<dbReference type="CDD" id="cd02008">
    <property type="entry name" value="TPP_IOR_alpha"/>
    <property type="match status" value="1"/>
</dbReference>
<sequence>MAERSFAREVEDLKLGEGDIFSGEGILAITKALLQSGVSYVGGYQGSPISHLMDVLADAKDVMDDLGVHFESSASEAAAAAMLSASVMYPVRGAVTWKSTAGTNVASDALSNLSSGGVTGGALVIIGEDFGEGSSIMQERSHAFAMKSQMWLLTPRPNLPSIVDAVEKGFELSEASNTPVMLQVGIRSCHVHGQFAAKDNKRPEYTLKQALENPRRDVSRIVLPPASFLHEKEKLEKRWPAAVEFVKANRLNEFFGPEDGEIGIILQGGLYNGAMRALQQLGLADVYGTSRVPLYVMNVSYPIIDDEVVAFAAAKKAVLMLEEGAPEYIEHALHTLVRRRDIQTKISGKDILPLGGEYTTLVLLKGFTTFLEANAPHLLGNRPPVPDPTPVLDDPKVKALAEVVPPRPAGFCTGCPERPIFAAMKLVERELGEHHVSADIGCHLFSILPPFNIGGTTMGYGLGPASASAFNVEAGKRSISVMGDGGFWHNGLATSVGNAVFNKQDGVILVVDNFYSSATGGQDIMSSRALNPRRKTNNSVVDAVKGIGATWVRQIDRTYDVAKMRDTLKEALTTSEKGPKIIVASSECMLNRQRRVKPQFAKAVKDGKRMVKERFGVDEDVCTGDHACIRLSGCPSLSVRHTDDPLKDDPVASIDNSCVGCGNCGEVSEAAVLCPSFYRADVIHNPTAWDRFVHRVRSTVIGWLQKRRQAGRIAFAD</sequence>
<dbReference type="FunFam" id="3.40.50.970:FF:000079">
    <property type="entry name" value="Indolepyruvate ferredoxin oxidoreductase alpha subunit"/>
    <property type="match status" value="1"/>
</dbReference>
<keyword evidence="5" id="KW-1185">Reference proteome</keyword>
<evidence type="ECO:0000313" key="5">
    <source>
        <dbReference type="Proteomes" id="UP001208771"/>
    </source>
</evidence>
<feature type="domain" description="4Fe-4S ferredoxin-type" evidence="3">
    <location>
        <begin position="613"/>
        <end position="644"/>
    </location>
</feature>
<dbReference type="PANTHER" id="PTHR43710">
    <property type="entry name" value="2-HYDROXYACYL-COA LYASE"/>
    <property type="match status" value="1"/>
</dbReference>
<dbReference type="GO" id="GO:0030976">
    <property type="term" value="F:thiamine pyrophosphate binding"/>
    <property type="evidence" value="ECO:0007669"/>
    <property type="project" value="InterPro"/>
</dbReference>
<dbReference type="SUPFAM" id="SSF52518">
    <property type="entry name" value="Thiamin diphosphate-binding fold (THDP-binding)"/>
    <property type="match status" value="2"/>
</dbReference>
<dbReference type="PANTHER" id="PTHR43710:SF5">
    <property type="entry name" value="INDOLEPYRUVATE FERREDOXIN OXIDOREDUCTASE ALPHA SUBUNIT"/>
    <property type="match status" value="1"/>
</dbReference>
<protein>
    <submittedName>
        <fullName evidence="4">Indolepyruvate ferredoxin oxidoreductase subunit alpha</fullName>
    </submittedName>
</protein>
<proteinExistence type="predicted"/>
<name>A0AAE3MZB7_9HYPH</name>
<dbReference type="InterPro" id="IPR002880">
    <property type="entry name" value="Pyrv_Fd/Flavodoxin_OxRdtase_N"/>
</dbReference>
<evidence type="ECO:0000256" key="1">
    <source>
        <dbReference type="ARBA" id="ARBA00022723"/>
    </source>
</evidence>
<dbReference type="Pfam" id="PF02775">
    <property type="entry name" value="TPP_enzyme_C"/>
    <property type="match status" value="1"/>
</dbReference>
<keyword evidence="2" id="KW-0560">Oxidoreductase</keyword>